<evidence type="ECO:0000313" key="3">
    <source>
        <dbReference type="Proteomes" id="UP000032180"/>
    </source>
</evidence>
<reference evidence="2" key="3">
    <citation type="submission" date="2015-04" db="UniProtKB">
        <authorList>
            <consortium name="EnsemblPlants"/>
        </authorList>
    </citation>
    <scope>IDENTIFICATION</scope>
</reference>
<name>A0A0D9WFW2_9ORYZ</name>
<keyword evidence="3" id="KW-1185">Reference proteome</keyword>
<accession>A0A0D9WFW2</accession>
<reference evidence="2 3" key="1">
    <citation type="submission" date="2012-08" db="EMBL/GenBank/DDBJ databases">
        <title>Oryza genome evolution.</title>
        <authorList>
            <person name="Wing R.A."/>
        </authorList>
    </citation>
    <scope>NUCLEOTIDE SEQUENCE</scope>
</reference>
<reference evidence="3" key="2">
    <citation type="submission" date="2013-12" db="EMBL/GenBank/DDBJ databases">
        <authorList>
            <person name="Yu Y."/>
            <person name="Lee S."/>
            <person name="de Baynast K."/>
            <person name="Wissotski M."/>
            <person name="Liu L."/>
            <person name="Talag J."/>
            <person name="Goicoechea J."/>
            <person name="Angelova A."/>
            <person name="Jetty R."/>
            <person name="Kudrna D."/>
            <person name="Golser W."/>
            <person name="Rivera L."/>
            <person name="Zhang J."/>
            <person name="Wing R."/>
        </authorList>
    </citation>
    <scope>NUCLEOTIDE SEQUENCE</scope>
</reference>
<feature type="region of interest" description="Disordered" evidence="1">
    <location>
        <begin position="1"/>
        <end position="22"/>
    </location>
</feature>
<feature type="compositionally biased region" description="Low complexity" evidence="1">
    <location>
        <begin position="1"/>
        <end position="13"/>
    </location>
</feature>
<dbReference type="Gramene" id="LPERR05G11370.1">
    <property type="protein sequence ID" value="LPERR05G11370.1"/>
    <property type="gene ID" value="LPERR05G11370"/>
</dbReference>
<dbReference type="Proteomes" id="UP000032180">
    <property type="component" value="Chromosome 5"/>
</dbReference>
<evidence type="ECO:0000256" key="1">
    <source>
        <dbReference type="SAM" id="MobiDB-lite"/>
    </source>
</evidence>
<dbReference type="EnsemblPlants" id="LPERR05G11370.1">
    <property type="protein sequence ID" value="LPERR05G11370.1"/>
    <property type="gene ID" value="LPERR05G11370"/>
</dbReference>
<proteinExistence type="predicted"/>
<protein>
    <submittedName>
        <fullName evidence="2">Uncharacterized protein</fullName>
    </submittedName>
</protein>
<dbReference type="HOGENOM" id="CLU_3053245_0_0_1"/>
<dbReference type="AlphaFoldDB" id="A0A0D9WFW2"/>
<organism evidence="2 3">
    <name type="scientific">Leersia perrieri</name>
    <dbReference type="NCBI Taxonomy" id="77586"/>
    <lineage>
        <taxon>Eukaryota</taxon>
        <taxon>Viridiplantae</taxon>
        <taxon>Streptophyta</taxon>
        <taxon>Embryophyta</taxon>
        <taxon>Tracheophyta</taxon>
        <taxon>Spermatophyta</taxon>
        <taxon>Magnoliopsida</taxon>
        <taxon>Liliopsida</taxon>
        <taxon>Poales</taxon>
        <taxon>Poaceae</taxon>
        <taxon>BOP clade</taxon>
        <taxon>Oryzoideae</taxon>
        <taxon>Oryzeae</taxon>
        <taxon>Oryzinae</taxon>
        <taxon>Leersia</taxon>
    </lineage>
</organism>
<evidence type="ECO:0000313" key="2">
    <source>
        <dbReference type="EnsemblPlants" id="LPERR05G11370.1"/>
    </source>
</evidence>
<sequence length="54" mass="5946">MPGFTTNGSTSGSSDHEREGCEEQHFGLRLGYAGLHNQRFDVGVLRPRASPWKA</sequence>